<organism evidence="5">
    <name type="scientific">Darwinula stevensoni</name>
    <dbReference type="NCBI Taxonomy" id="69355"/>
    <lineage>
        <taxon>Eukaryota</taxon>
        <taxon>Metazoa</taxon>
        <taxon>Ecdysozoa</taxon>
        <taxon>Arthropoda</taxon>
        <taxon>Crustacea</taxon>
        <taxon>Oligostraca</taxon>
        <taxon>Ostracoda</taxon>
        <taxon>Podocopa</taxon>
        <taxon>Podocopida</taxon>
        <taxon>Darwinulocopina</taxon>
        <taxon>Darwinuloidea</taxon>
        <taxon>Darwinulidae</taxon>
        <taxon>Darwinula</taxon>
    </lineage>
</organism>
<dbReference type="EMBL" id="CAJPEV010000657">
    <property type="protein sequence ID" value="CAG0887331.1"/>
    <property type="molecule type" value="Genomic_DNA"/>
</dbReference>
<dbReference type="GO" id="GO:0005737">
    <property type="term" value="C:cytoplasm"/>
    <property type="evidence" value="ECO:0007669"/>
    <property type="project" value="GOC"/>
</dbReference>
<dbReference type="InterPro" id="IPR048344">
    <property type="entry name" value="Zw10_middle"/>
</dbReference>
<dbReference type="GO" id="GO:0007094">
    <property type="term" value="P:mitotic spindle assembly checkpoint signaling"/>
    <property type="evidence" value="ECO:0007669"/>
    <property type="project" value="TreeGrafter"/>
</dbReference>
<evidence type="ECO:0000259" key="2">
    <source>
        <dbReference type="Pfam" id="PF20665"/>
    </source>
</evidence>
<feature type="domain" description="Centromere/kinetochore protein zw10 middle" evidence="2">
    <location>
        <begin position="186"/>
        <end position="378"/>
    </location>
</feature>
<dbReference type="AlphaFoldDB" id="A0A7R8X681"/>
<dbReference type="PANTHER" id="PTHR12205:SF0">
    <property type="entry name" value="CENTROMERE_KINETOCHORE PROTEIN ZW10 HOMOLOG"/>
    <property type="match status" value="1"/>
</dbReference>
<dbReference type="GO" id="GO:0006888">
    <property type="term" value="P:endoplasmic reticulum to Golgi vesicle-mediated transport"/>
    <property type="evidence" value="ECO:0007669"/>
    <property type="project" value="TreeGrafter"/>
</dbReference>
<dbReference type="PANTHER" id="PTHR12205">
    <property type="entry name" value="CENTROMERE/KINETOCHORE PROTEIN ZW10"/>
    <property type="match status" value="1"/>
</dbReference>
<dbReference type="OrthoDB" id="534815at2759"/>
<keyword evidence="6" id="KW-1185">Reference proteome</keyword>
<gene>
    <name evidence="5" type="ORF">DSTB1V02_LOCUS4442</name>
</gene>
<dbReference type="InterPro" id="IPR048343">
    <property type="entry name" value="ZW10_C"/>
</dbReference>
<reference evidence="5" key="1">
    <citation type="submission" date="2020-11" db="EMBL/GenBank/DDBJ databases">
        <authorList>
            <person name="Tran Van P."/>
        </authorList>
    </citation>
    <scope>NUCLEOTIDE SEQUENCE</scope>
</reference>
<proteinExistence type="predicted"/>
<sequence>MSLVTDILPSAGKLTKEDLDTKLKLAEEVIERVQKKLTEKLREEYVNFHPTVSEAVQLQTSMVLLTKSVHEMESSLQHEVKEEVRASCEQVKTIRDRLEEIKYSLDILENLNIIDGNLQKLAKPGDSMGQGVTFLLVAQAALDRLQENYGNELQILCALHETLEEFKYRLIYKLEENWCNMIQWNCDKERVQLTLTLEDKTQLIQEMHQADVLKSNLKFFAKKVEDDIIARVVKEPTTVTITMKDDAKLEVKNSATDIPIADVFSNVERVLTFLHDNLLNQSIGENSVSAMEIFGSLIAKSVCELLIKECLVPAIPTSPDKLDEYKQAIAVLHSFQDSLKKLGFLQSGASLEEYAQKVDSIFAQKRCQDILQEARSIMKKDLHITVKMEPAPKDDQPSILAFPECQISASMLELMNFVRSILDEVSNSTDPRYAGHLLYATRKVFDLYLAVTPVFHKDHLETLPQIAAICHNNCMYLAHCLLSLGLEYESRVPHEIKTDAVTFIDYVYVMQQMGSQVFLNQMKTQRQQLFDILRQHGGFTQLTQDATIEPDVQKSMKQCLHLLSKLGNVWQEVLPCNVYHSSIGTLLNSVVEEVLSQVMSQEDIPASSSTHIVAILLMLIDNSPRLFQMEGEESMANAQGLLLKNVSLWPRFKEALVILESDLATIVERWAQGKGPLADWFTPDEVKRLIRALFQNNDRRAAALAKISKQNA</sequence>
<evidence type="ECO:0000259" key="4">
    <source>
        <dbReference type="Pfam" id="PF22766"/>
    </source>
</evidence>
<feature type="domain" description="ZW10 C-terminal helical" evidence="4">
    <location>
        <begin position="554"/>
        <end position="707"/>
    </location>
</feature>
<dbReference type="Pfam" id="PF20665">
    <property type="entry name" value="Zw10_middle"/>
    <property type="match status" value="1"/>
</dbReference>
<evidence type="ECO:0000259" key="3">
    <source>
        <dbReference type="Pfam" id="PF20666"/>
    </source>
</evidence>
<dbReference type="Pfam" id="PF20666">
    <property type="entry name" value="ZW10_C"/>
    <property type="match status" value="1"/>
</dbReference>
<evidence type="ECO:0000313" key="6">
    <source>
        <dbReference type="Proteomes" id="UP000677054"/>
    </source>
</evidence>
<accession>A0A7R8X681</accession>
<dbReference type="Proteomes" id="UP000677054">
    <property type="component" value="Unassembled WGS sequence"/>
</dbReference>
<dbReference type="Gene3D" id="1.10.357.150">
    <property type="match status" value="1"/>
</dbReference>
<feature type="coiled-coil region" evidence="1">
    <location>
        <begin position="16"/>
        <end position="43"/>
    </location>
</feature>
<feature type="domain" description="Centromere/kinetochore protein zw10 C-terminal" evidence="3">
    <location>
        <begin position="400"/>
        <end position="530"/>
    </location>
</feature>
<dbReference type="InterPro" id="IPR046362">
    <property type="entry name" value="Zw10/DSL1_C_sf"/>
</dbReference>
<dbReference type="EMBL" id="LR900174">
    <property type="protein sequence ID" value="CAD7244548.1"/>
    <property type="molecule type" value="Genomic_DNA"/>
</dbReference>
<dbReference type="GO" id="GO:1990423">
    <property type="term" value="C:RZZ complex"/>
    <property type="evidence" value="ECO:0007669"/>
    <property type="project" value="TreeGrafter"/>
</dbReference>
<evidence type="ECO:0008006" key="7">
    <source>
        <dbReference type="Google" id="ProtNLM"/>
    </source>
</evidence>
<name>A0A7R8X681_9CRUS</name>
<evidence type="ECO:0000313" key="5">
    <source>
        <dbReference type="EMBL" id="CAD7244548.1"/>
    </source>
</evidence>
<keyword evidence="1" id="KW-0175">Coiled coil</keyword>
<dbReference type="InterPro" id="IPR055148">
    <property type="entry name" value="ZW10_C_2"/>
</dbReference>
<dbReference type="Pfam" id="PF22766">
    <property type="entry name" value="ZW10_C2"/>
    <property type="match status" value="1"/>
</dbReference>
<protein>
    <recommendedName>
        <fullName evidence="7">Centromere/kinetochore protein zw10 homolog</fullName>
    </recommendedName>
</protein>
<evidence type="ECO:0000256" key="1">
    <source>
        <dbReference type="SAM" id="Coils"/>
    </source>
</evidence>